<evidence type="ECO:0000313" key="8">
    <source>
        <dbReference type="Proteomes" id="UP000231569"/>
    </source>
</evidence>
<comment type="similarity">
    <text evidence="1">Belongs to the bacterial ribosomal protein bL27 family.</text>
</comment>
<evidence type="ECO:0000256" key="3">
    <source>
        <dbReference type="ARBA" id="ARBA00023274"/>
    </source>
</evidence>
<evidence type="ECO:0000256" key="1">
    <source>
        <dbReference type="ARBA" id="ARBA00010797"/>
    </source>
</evidence>
<dbReference type="InterPro" id="IPR018261">
    <property type="entry name" value="Ribosomal_bL27_CS"/>
</dbReference>
<protein>
    <recommendedName>
        <fullName evidence="4">Large ribosomal subunit protein bL27</fullName>
    </recommendedName>
    <alternativeName>
        <fullName evidence="5">50S ribosomal protein L27</fullName>
    </alternativeName>
</protein>
<gene>
    <name evidence="7" type="ORF">COU89_01810</name>
</gene>
<feature type="region of interest" description="Disordered" evidence="6">
    <location>
        <begin position="1"/>
        <end position="24"/>
    </location>
</feature>
<organism evidence="7 8">
    <name type="scientific">Candidatus Roizmanbacteria bacterium CG10_big_fil_rev_8_21_14_0_10_45_7</name>
    <dbReference type="NCBI Taxonomy" id="1974854"/>
    <lineage>
        <taxon>Bacteria</taxon>
        <taxon>Candidatus Roizmaniibacteriota</taxon>
    </lineage>
</organism>
<proteinExistence type="inferred from homology"/>
<evidence type="ECO:0000256" key="6">
    <source>
        <dbReference type="SAM" id="MobiDB-lite"/>
    </source>
</evidence>
<dbReference type="Proteomes" id="UP000231569">
    <property type="component" value="Unassembled WGS sequence"/>
</dbReference>
<evidence type="ECO:0000256" key="4">
    <source>
        <dbReference type="ARBA" id="ARBA00035175"/>
    </source>
</evidence>
<dbReference type="GO" id="GO:0003735">
    <property type="term" value="F:structural constituent of ribosome"/>
    <property type="evidence" value="ECO:0007669"/>
    <property type="project" value="InterPro"/>
</dbReference>
<dbReference type="PANTHER" id="PTHR15893:SF0">
    <property type="entry name" value="LARGE RIBOSOMAL SUBUNIT PROTEIN BL27M"/>
    <property type="match status" value="1"/>
</dbReference>
<dbReference type="SUPFAM" id="SSF110324">
    <property type="entry name" value="Ribosomal L27 protein-like"/>
    <property type="match status" value="1"/>
</dbReference>
<dbReference type="GO" id="GO:0022625">
    <property type="term" value="C:cytosolic large ribosomal subunit"/>
    <property type="evidence" value="ECO:0007669"/>
    <property type="project" value="TreeGrafter"/>
</dbReference>
<sequence>MAHTKAGGSARINKDSISKRLGVKRNHGQNVTVGMIIVRQRGSNYKAGAGVLRAKDFTLYAGIAGQVQYSTHHGKTVVSVQP</sequence>
<keyword evidence="2 7" id="KW-0689">Ribosomal protein</keyword>
<name>A0A2M8KUW5_9BACT</name>
<reference evidence="8" key="1">
    <citation type="submission" date="2017-09" db="EMBL/GenBank/DDBJ databases">
        <title>Depth-based differentiation of microbial function through sediment-hosted aquifers and enrichment of novel symbionts in the deep terrestrial subsurface.</title>
        <authorList>
            <person name="Probst A.J."/>
            <person name="Ladd B."/>
            <person name="Jarett J.K."/>
            <person name="Geller-Mcgrath D.E."/>
            <person name="Sieber C.M.K."/>
            <person name="Emerson J.B."/>
            <person name="Anantharaman K."/>
            <person name="Thomas B.C."/>
            <person name="Malmstrom R."/>
            <person name="Stieglmeier M."/>
            <person name="Klingl A."/>
            <person name="Woyke T."/>
            <person name="Ryan C.M."/>
            <person name="Banfield J.F."/>
        </authorList>
    </citation>
    <scope>NUCLEOTIDE SEQUENCE [LARGE SCALE GENOMIC DNA]</scope>
</reference>
<dbReference type="Pfam" id="PF01016">
    <property type="entry name" value="Ribosomal_L27"/>
    <property type="match status" value="1"/>
</dbReference>
<accession>A0A2M8KUW5</accession>
<dbReference type="AlphaFoldDB" id="A0A2M8KUW5"/>
<keyword evidence="3" id="KW-0687">Ribonucleoprotein</keyword>
<evidence type="ECO:0000256" key="2">
    <source>
        <dbReference type="ARBA" id="ARBA00022980"/>
    </source>
</evidence>
<dbReference type="EMBL" id="PFEE01000039">
    <property type="protein sequence ID" value="PJE63716.1"/>
    <property type="molecule type" value="Genomic_DNA"/>
</dbReference>
<dbReference type="GO" id="GO:0006412">
    <property type="term" value="P:translation"/>
    <property type="evidence" value="ECO:0007669"/>
    <property type="project" value="InterPro"/>
</dbReference>
<evidence type="ECO:0000313" key="7">
    <source>
        <dbReference type="EMBL" id="PJE63716.1"/>
    </source>
</evidence>
<dbReference type="Gene3D" id="2.40.50.100">
    <property type="match status" value="1"/>
</dbReference>
<dbReference type="PANTHER" id="PTHR15893">
    <property type="entry name" value="RIBOSOMAL PROTEIN L27"/>
    <property type="match status" value="1"/>
</dbReference>
<evidence type="ECO:0000256" key="5">
    <source>
        <dbReference type="ARBA" id="ARBA00035477"/>
    </source>
</evidence>
<comment type="caution">
    <text evidence="7">The sequence shown here is derived from an EMBL/GenBank/DDBJ whole genome shotgun (WGS) entry which is preliminary data.</text>
</comment>
<dbReference type="PROSITE" id="PS00831">
    <property type="entry name" value="RIBOSOMAL_L27"/>
    <property type="match status" value="1"/>
</dbReference>
<dbReference type="PRINTS" id="PR00063">
    <property type="entry name" value="RIBOSOMALL27"/>
</dbReference>
<dbReference type="InterPro" id="IPR001684">
    <property type="entry name" value="Ribosomal_bL27"/>
</dbReference>